<accession>A0A918WTV9</accession>
<proteinExistence type="predicted"/>
<dbReference type="AlphaFoldDB" id="A0A918WTV9"/>
<dbReference type="Proteomes" id="UP000638353">
    <property type="component" value="Unassembled WGS sequence"/>
</dbReference>
<evidence type="ECO:0000313" key="2">
    <source>
        <dbReference type="Proteomes" id="UP000638353"/>
    </source>
</evidence>
<protein>
    <submittedName>
        <fullName evidence="1">Uncharacterized protein</fullName>
    </submittedName>
</protein>
<reference evidence="1" key="2">
    <citation type="submission" date="2020-09" db="EMBL/GenBank/DDBJ databases">
        <authorList>
            <person name="Sun Q."/>
            <person name="Ohkuma M."/>
        </authorList>
    </citation>
    <scope>NUCLEOTIDE SEQUENCE</scope>
    <source>
        <strain evidence="1">JCM 4637</strain>
    </source>
</reference>
<dbReference type="EMBL" id="BMVC01000002">
    <property type="protein sequence ID" value="GHC82064.1"/>
    <property type="molecule type" value="Genomic_DNA"/>
</dbReference>
<organism evidence="1 2">
    <name type="scientific">Streptomyces finlayi</name>
    <dbReference type="NCBI Taxonomy" id="67296"/>
    <lineage>
        <taxon>Bacteria</taxon>
        <taxon>Bacillati</taxon>
        <taxon>Actinomycetota</taxon>
        <taxon>Actinomycetes</taxon>
        <taxon>Kitasatosporales</taxon>
        <taxon>Streptomycetaceae</taxon>
        <taxon>Streptomyces</taxon>
    </lineage>
</organism>
<reference evidence="1" key="1">
    <citation type="journal article" date="2014" name="Int. J. Syst. Evol. Microbiol.">
        <title>Complete genome sequence of Corynebacterium casei LMG S-19264T (=DSM 44701T), isolated from a smear-ripened cheese.</title>
        <authorList>
            <consortium name="US DOE Joint Genome Institute (JGI-PGF)"/>
            <person name="Walter F."/>
            <person name="Albersmeier A."/>
            <person name="Kalinowski J."/>
            <person name="Ruckert C."/>
        </authorList>
    </citation>
    <scope>NUCLEOTIDE SEQUENCE</scope>
    <source>
        <strain evidence="1">JCM 4637</strain>
    </source>
</reference>
<evidence type="ECO:0000313" key="1">
    <source>
        <dbReference type="EMBL" id="GHC82064.1"/>
    </source>
</evidence>
<comment type="caution">
    <text evidence="1">The sequence shown here is derived from an EMBL/GenBank/DDBJ whole genome shotgun (WGS) entry which is preliminary data.</text>
</comment>
<gene>
    <name evidence="1" type="ORF">GCM10010334_09990</name>
</gene>
<name>A0A918WTV9_9ACTN</name>
<sequence>MRTAHSPHAAAGKTLHPSELPFTPAPFNGYWLQVVRYVASTALPEPSALTMSTESNSAIRSMRIQLRTYHASGMTPREVLRAVEWTESGWIQALAALQRGEPCSFSIVLGSGVRIEWRATPKKLLPLIDASSTTCHTSPHPELSR</sequence>